<gene>
    <name evidence="2" type="ORF">HMPREF2531_03950</name>
</gene>
<dbReference type="GO" id="GO:0016757">
    <property type="term" value="F:glycosyltransferase activity"/>
    <property type="evidence" value="ECO:0007669"/>
    <property type="project" value="InterPro"/>
</dbReference>
<dbReference type="Gene3D" id="3.40.50.2000">
    <property type="entry name" value="Glycogen Phosphorylase B"/>
    <property type="match status" value="2"/>
</dbReference>
<dbReference type="PATRIC" id="fig|329854.7.peg.4017"/>
<keyword evidence="2" id="KW-0808">Transferase</keyword>
<evidence type="ECO:0000259" key="1">
    <source>
        <dbReference type="Pfam" id="PF00534"/>
    </source>
</evidence>
<protein>
    <submittedName>
        <fullName evidence="2">Glycosyltransferase, group 1 family protein</fullName>
    </submittedName>
</protein>
<feature type="domain" description="Glycosyl transferase family 1" evidence="1">
    <location>
        <begin position="197"/>
        <end position="284"/>
    </location>
</feature>
<evidence type="ECO:0000313" key="3">
    <source>
        <dbReference type="Proteomes" id="UP000070319"/>
    </source>
</evidence>
<reference evidence="2 3" key="1">
    <citation type="submission" date="2016-02" db="EMBL/GenBank/DDBJ databases">
        <authorList>
            <person name="Wen L."/>
            <person name="He K."/>
            <person name="Yang H."/>
        </authorList>
    </citation>
    <scope>NUCLEOTIDE SEQUENCE [LARGE SCALE GENOMIC DNA]</scope>
    <source>
        <strain evidence="2 3">KLE1704</strain>
    </source>
</reference>
<dbReference type="AlphaFoldDB" id="A0A139KYG3"/>
<name>A0A139KYG3_9BACE</name>
<dbReference type="RefSeq" id="WP_061437530.1">
    <property type="nucleotide sequence ID" value="NZ_KQ968733.1"/>
</dbReference>
<organism evidence="2">
    <name type="scientific">Bacteroides intestinalis</name>
    <dbReference type="NCBI Taxonomy" id="329854"/>
    <lineage>
        <taxon>Bacteria</taxon>
        <taxon>Pseudomonadati</taxon>
        <taxon>Bacteroidota</taxon>
        <taxon>Bacteroidia</taxon>
        <taxon>Bacteroidales</taxon>
        <taxon>Bacteroidaceae</taxon>
        <taxon>Bacteroides</taxon>
    </lineage>
</organism>
<evidence type="ECO:0000313" key="2">
    <source>
        <dbReference type="EMBL" id="KXT44244.1"/>
    </source>
</evidence>
<sequence>MNTTFLFIKKDLCIGGIETFIIRFVRWLISHNYRVIYIMPKNSEIAKGFQNTIFSSSVEVLEVDFDDFFWIKKCNINFDRGEKVLAYAFDLWYFVFLEEIKNKYKGIEINTFYWIPHFKDIFIDDYFSCPVNKILRKYLASLFQRIDANNNIVYVNKSHCEAFEKHYSYKAIPNVFKFYKKGKYAPPFDYNLIREKAKREKFVIITVSRLSFPHKAYVLGLIDAFVRLKPQYPHLELWIIGYGPNEEILHEKLSSINVEIQASIRFIGAVEYDELKVYFHKAHLNIGVASALTDGAITGLVSIPVRHYCYNCEGYGYIFDNINKGTSSEPGKPIEEFIEEVVNMSVNDYVNLSKKCYDSCAIPDIDSYYLSMLKNANINRFKIARKIDILFFKLSFLFLRFLRRILKNDN</sequence>
<dbReference type="SUPFAM" id="SSF53756">
    <property type="entry name" value="UDP-Glycosyltransferase/glycogen phosphorylase"/>
    <property type="match status" value="1"/>
</dbReference>
<proteinExistence type="predicted"/>
<dbReference type="EMBL" id="LTDF01000151">
    <property type="protein sequence ID" value="KXT44244.1"/>
    <property type="molecule type" value="Genomic_DNA"/>
</dbReference>
<dbReference type="InterPro" id="IPR001296">
    <property type="entry name" value="Glyco_trans_1"/>
</dbReference>
<dbReference type="Pfam" id="PF00534">
    <property type="entry name" value="Glycos_transf_1"/>
    <property type="match status" value="1"/>
</dbReference>
<comment type="caution">
    <text evidence="2">The sequence shown here is derived from an EMBL/GenBank/DDBJ whole genome shotgun (WGS) entry which is preliminary data.</text>
</comment>
<accession>A0A139KYG3</accession>
<dbReference type="Proteomes" id="UP000070319">
    <property type="component" value="Unassembled WGS sequence"/>
</dbReference>